<protein>
    <submittedName>
        <fullName evidence="2">Uncharacterized protein</fullName>
    </submittedName>
</protein>
<dbReference type="STRING" id="1817867.A3F83_13180"/>
<organism evidence="2 3">
    <name type="scientific">Candidatus Glassbacteria bacterium RIFCSPLOWO2_12_FULL_58_11</name>
    <dbReference type="NCBI Taxonomy" id="1817867"/>
    <lineage>
        <taxon>Bacteria</taxon>
        <taxon>Candidatus Glassiibacteriota</taxon>
    </lineage>
</organism>
<evidence type="ECO:0000313" key="3">
    <source>
        <dbReference type="Proteomes" id="UP000179129"/>
    </source>
</evidence>
<feature type="transmembrane region" description="Helical" evidence="1">
    <location>
        <begin position="155"/>
        <end position="176"/>
    </location>
</feature>
<sequence>MNEIKTAVDDLIEETRMRELDDEQIEWRVRKFTEICEETIRQRVENTRKRNMLIERLQIMKCFYDHSSVKQPAAGLTAREIDESQRNKRLQNIIRRRRMALEMIERADPEVAREINNSLETLFSSTLPAGRRALIKRNAAFAEQVVNPPLSAQNWYFLYFNLVLMFCLIAAIVLAVR</sequence>
<keyword evidence="1" id="KW-0812">Transmembrane</keyword>
<evidence type="ECO:0000313" key="2">
    <source>
        <dbReference type="EMBL" id="OGG05338.1"/>
    </source>
</evidence>
<gene>
    <name evidence="2" type="ORF">A3F83_13180</name>
</gene>
<accession>A0A1F5YYS1</accession>
<dbReference type="EMBL" id="MFIX01000062">
    <property type="protein sequence ID" value="OGG05338.1"/>
    <property type="molecule type" value="Genomic_DNA"/>
</dbReference>
<keyword evidence="1" id="KW-1133">Transmembrane helix</keyword>
<dbReference type="Proteomes" id="UP000179129">
    <property type="component" value="Unassembled WGS sequence"/>
</dbReference>
<comment type="caution">
    <text evidence="2">The sequence shown here is derived from an EMBL/GenBank/DDBJ whole genome shotgun (WGS) entry which is preliminary data.</text>
</comment>
<proteinExistence type="predicted"/>
<name>A0A1F5YYS1_9BACT</name>
<evidence type="ECO:0000256" key="1">
    <source>
        <dbReference type="SAM" id="Phobius"/>
    </source>
</evidence>
<keyword evidence="1" id="KW-0472">Membrane</keyword>
<reference evidence="2 3" key="1">
    <citation type="journal article" date="2016" name="Nat. Commun.">
        <title>Thousands of microbial genomes shed light on interconnected biogeochemical processes in an aquifer system.</title>
        <authorList>
            <person name="Anantharaman K."/>
            <person name="Brown C.T."/>
            <person name="Hug L.A."/>
            <person name="Sharon I."/>
            <person name="Castelle C.J."/>
            <person name="Probst A.J."/>
            <person name="Thomas B.C."/>
            <person name="Singh A."/>
            <person name="Wilkins M.J."/>
            <person name="Karaoz U."/>
            <person name="Brodie E.L."/>
            <person name="Williams K.H."/>
            <person name="Hubbard S.S."/>
            <person name="Banfield J.F."/>
        </authorList>
    </citation>
    <scope>NUCLEOTIDE SEQUENCE [LARGE SCALE GENOMIC DNA]</scope>
</reference>
<dbReference type="AlphaFoldDB" id="A0A1F5YYS1"/>